<dbReference type="GO" id="GO:0005840">
    <property type="term" value="C:ribosome"/>
    <property type="evidence" value="ECO:0007669"/>
    <property type="project" value="UniProtKB-KW"/>
</dbReference>
<organism evidence="5 6">
    <name type="scientific">Candidatus Kuenenbacteria bacterium CG1_02_38_13</name>
    <dbReference type="NCBI Taxonomy" id="1805235"/>
    <lineage>
        <taxon>Bacteria</taxon>
        <taxon>Candidatus Kueneniibacteriota</taxon>
    </lineage>
</organism>
<evidence type="ECO:0000256" key="3">
    <source>
        <dbReference type="ARBA" id="ARBA00023274"/>
    </source>
</evidence>
<gene>
    <name evidence="5" type="ORF">AUJ29_02165</name>
</gene>
<keyword evidence="2 5" id="KW-0689">Ribosomal protein</keyword>
<evidence type="ECO:0000256" key="1">
    <source>
        <dbReference type="ARBA" id="ARBA00006640"/>
    </source>
</evidence>
<protein>
    <recommendedName>
        <fullName evidence="4">Small ribosomal subunit protein bS21</fullName>
    </recommendedName>
</protein>
<evidence type="ECO:0000256" key="4">
    <source>
        <dbReference type="ARBA" id="ARBA00035135"/>
    </source>
</evidence>
<comment type="caution">
    <text evidence="5">The sequence shown here is derived from an EMBL/GenBank/DDBJ whole genome shotgun (WGS) entry which is preliminary data.</text>
</comment>
<dbReference type="NCBIfam" id="TIGR00030">
    <property type="entry name" value="S21p"/>
    <property type="match status" value="1"/>
</dbReference>
<reference evidence="5 6" key="1">
    <citation type="journal article" date="2016" name="Environ. Microbiol.">
        <title>Genomic resolution of a cold subsurface aquifer community provides metabolic insights for novel microbes adapted to high CO concentrations.</title>
        <authorList>
            <person name="Probst A.J."/>
            <person name="Castelle C.J."/>
            <person name="Singh A."/>
            <person name="Brown C.T."/>
            <person name="Anantharaman K."/>
            <person name="Sharon I."/>
            <person name="Hug L.A."/>
            <person name="Burstein D."/>
            <person name="Emerson J.B."/>
            <person name="Thomas B.C."/>
            <person name="Banfield J.F."/>
        </authorList>
    </citation>
    <scope>NUCLEOTIDE SEQUENCE [LARGE SCALE GENOMIC DNA]</scope>
    <source>
        <strain evidence="5">CG1_02_38_13</strain>
    </source>
</reference>
<dbReference type="Proteomes" id="UP000182465">
    <property type="component" value="Unassembled WGS sequence"/>
</dbReference>
<dbReference type="GO" id="GO:0006412">
    <property type="term" value="P:translation"/>
    <property type="evidence" value="ECO:0007669"/>
    <property type="project" value="InterPro"/>
</dbReference>
<comment type="similarity">
    <text evidence="1">Belongs to the bacterial ribosomal protein bS21 family.</text>
</comment>
<evidence type="ECO:0000313" key="6">
    <source>
        <dbReference type="Proteomes" id="UP000182465"/>
    </source>
</evidence>
<keyword evidence="3" id="KW-0687">Ribonucleoprotein</keyword>
<evidence type="ECO:0000313" key="5">
    <source>
        <dbReference type="EMBL" id="OIO16888.1"/>
    </source>
</evidence>
<evidence type="ECO:0000256" key="2">
    <source>
        <dbReference type="ARBA" id="ARBA00022980"/>
    </source>
</evidence>
<sequence length="90" mass="10762">MAVEVKRKQNESVEGLLRRFSKRMLQSRVVFRVKATRYHIKPKTKRQIKEAALRRKYIRAKREYLQKIGQLPNDDNPIGLSANYRPTKHQ</sequence>
<accession>A0A1J4TYZ2</accession>
<dbReference type="AlphaFoldDB" id="A0A1J4TYZ2"/>
<dbReference type="GO" id="GO:0003735">
    <property type="term" value="F:structural constituent of ribosome"/>
    <property type="evidence" value="ECO:0007669"/>
    <property type="project" value="InterPro"/>
</dbReference>
<dbReference type="EMBL" id="MNVB01000049">
    <property type="protein sequence ID" value="OIO16888.1"/>
    <property type="molecule type" value="Genomic_DNA"/>
</dbReference>
<proteinExistence type="inferred from homology"/>
<dbReference type="GO" id="GO:1990904">
    <property type="term" value="C:ribonucleoprotein complex"/>
    <property type="evidence" value="ECO:0007669"/>
    <property type="project" value="UniProtKB-KW"/>
</dbReference>
<dbReference type="Pfam" id="PF01165">
    <property type="entry name" value="Ribosomal_S21"/>
    <property type="match status" value="1"/>
</dbReference>
<dbReference type="InterPro" id="IPR001911">
    <property type="entry name" value="Ribosomal_bS21"/>
</dbReference>
<name>A0A1J4TYZ2_9BACT</name>